<evidence type="ECO:0000313" key="1">
    <source>
        <dbReference type="EMBL" id="KKN90747.1"/>
    </source>
</evidence>
<sequence length="117" mass="13331">MTETIIKTWSRISRVICYPTETSTIFFCEVHHTTNEGSTLDGFQVNSIRAEDSTSTTLWSYDKGEDDVDEFGIIENTLAINYNDKNGYCKLEKTIMGDEVLTAAVCSKEPTMREWLK</sequence>
<gene>
    <name evidence="1" type="ORF">LCGC14_0223300</name>
</gene>
<comment type="caution">
    <text evidence="1">The sequence shown here is derived from an EMBL/GenBank/DDBJ whole genome shotgun (WGS) entry which is preliminary data.</text>
</comment>
<protein>
    <submittedName>
        <fullName evidence="1">Uncharacterized protein</fullName>
    </submittedName>
</protein>
<proteinExistence type="predicted"/>
<dbReference type="EMBL" id="LAZR01000107">
    <property type="protein sequence ID" value="KKN90747.1"/>
    <property type="molecule type" value="Genomic_DNA"/>
</dbReference>
<reference evidence="1" key="1">
    <citation type="journal article" date="2015" name="Nature">
        <title>Complex archaea that bridge the gap between prokaryotes and eukaryotes.</title>
        <authorList>
            <person name="Spang A."/>
            <person name="Saw J.H."/>
            <person name="Jorgensen S.L."/>
            <person name="Zaremba-Niedzwiedzka K."/>
            <person name="Martijn J."/>
            <person name="Lind A.E."/>
            <person name="van Eijk R."/>
            <person name="Schleper C."/>
            <person name="Guy L."/>
            <person name="Ettema T.J."/>
        </authorList>
    </citation>
    <scope>NUCLEOTIDE SEQUENCE</scope>
</reference>
<dbReference type="AlphaFoldDB" id="A0A0F9UTB3"/>
<name>A0A0F9UTB3_9ZZZZ</name>
<organism evidence="1">
    <name type="scientific">marine sediment metagenome</name>
    <dbReference type="NCBI Taxonomy" id="412755"/>
    <lineage>
        <taxon>unclassified sequences</taxon>
        <taxon>metagenomes</taxon>
        <taxon>ecological metagenomes</taxon>
    </lineage>
</organism>
<accession>A0A0F9UTB3</accession>